<accession>A0A3E2GTA2</accession>
<gene>
    <name evidence="1" type="ORF">B7463_g11943</name>
</gene>
<dbReference type="AlphaFoldDB" id="A0A3E2GTA2"/>
<evidence type="ECO:0000313" key="2">
    <source>
        <dbReference type="Proteomes" id="UP000258309"/>
    </source>
</evidence>
<feature type="non-terminal residue" evidence="1">
    <location>
        <position position="300"/>
    </location>
</feature>
<protein>
    <submittedName>
        <fullName evidence="1">Uncharacterized protein</fullName>
    </submittedName>
</protein>
<name>A0A3E2GTA2_SCYLI</name>
<proteinExistence type="predicted"/>
<dbReference type="OrthoDB" id="3862662at2759"/>
<comment type="caution">
    <text evidence="1">The sequence shown here is derived from an EMBL/GenBank/DDBJ whole genome shotgun (WGS) entry which is preliminary data.</text>
</comment>
<dbReference type="EMBL" id="NCSJ02000453">
    <property type="protein sequence ID" value="RFU24401.1"/>
    <property type="molecule type" value="Genomic_DNA"/>
</dbReference>
<evidence type="ECO:0000313" key="1">
    <source>
        <dbReference type="EMBL" id="RFU24401.1"/>
    </source>
</evidence>
<sequence>MFAIDAASTSSDAIELCQVALDVLYTRACLLRFTKLVHHILEESNVTISGVIDGFSGSVHRWFSVVNLKQLREDAQESWTADPSTPLLLLAMLLLGTLQDCHHEDHSRRRKLYTTLKKLMLALTSPSEAPEPHLVQVEALVALYECGQGMAHQAQLTLSSALAMVSLMESEESDILIWRKISLIVLDRIIMLSSVSNNVPSLCTLTSPICKSVQSYIQKNSDTASASTGTPPSQQLYKMAEVALATGRVLHYVYCLEKGWTIGVKFLKGIQAEVSSPDASNGTTVQGCARCTVLHGVKKP</sequence>
<keyword evidence="2" id="KW-1185">Reference proteome</keyword>
<dbReference type="Proteomes" id="UP000258309">
    <property type="component" value="Unassembled WGS sequence"/>
</dbReference>
<organism evidence="1 2">
    <name type="scientific">Scytalidium lignicola</name>
    <name type="common">Hyphomycete</name>
    <dbReference type="NCBI Taxonomy" id="5539"/>
    <lineage>
        <taxon>Eukaryota</taxon>
        <taxon>Fungi</taxon>
        <taxon>Dikarya</taxon>
        <taxon>Ascomycota</taxon>
        <taxon>Pezizomycotina</taxon>
        <taxon>Leotiomycetes</taxon>
        <taxon>Leotiomycetes incertae sedis</taxon>
        <taxon>Scytalidium</taxon>
    </lineage>
</organism>
<dbReference type="CDD" id="cd12148">
    <property type="entry name" value="fungal_TF_MHR"/>
    <property type="match status" value="1"/>
</dbReference>
<feature type="non-terminal residue" evidence="1">
    <location>
        <position position="1"/>
    </location>
</feature>
<reference evidence="1 2" key="1">
    <citation type="submission" date="2018-05" db="EMBL/GenBank/DDBJ databases">
        <title>Draft genome sequence of Scytalidium lignicola DSM 105466, a ubiquitous saprotrophic fungus.</title>
        <authorList>
            <person name="Buettner E."/>
            <person name="Gebauer A.M."/>
            <person name="Hofrichter M."/>
            <person name="Liers C."/>
            <person name="Kellner H."/>
        </authorList>
    </citation>
    <scope>NUCLEOTIDE SEQUENCE [LARGE SCALE GENOMIC DNA]</scope>
    <source>
        <strain evidence="1 2">DSM 105466</strain>
    </source>
</reference>